<dbReference type="AlphaFoldDB" id="A0AA37KFR7"/>
<dbReference type="Gene3D" id="2.60.40.2620">
    <property type="entry name" value="Fimbrillin-like"/>
    <property type="match status" value="1"/>
</dbReference>
<reference evidence="2" key="1">
    <citation type="submission" date="2022-01" db="EMBL/GenBank/DDBJ databases">
        <title>Novel bile acid biosynthetic pathways are enriched in the microbiome of centenarians.</title>
        <authorList>
            <person name="Sato Y."/>
            <person name="Atarashi K."/>
            <person name="Plichta R.D."/>
            <person name="Arai Y."/>
            <person name="Sasajima S."/>
            <person name="Kearney M.S."/>
            <person name="Suda W."/>
            <person name="Takeshita K."/>
            <person name="Sasaki T."/>
            <person name="Okamoto S."/>
            <person name="Skelly N.A."/>
            <person name="Okamura Y."/>
            <person name="Vlamakis H."/>
            <person name="Li Y."/>
            <person name="Tanoue T."/>
            <person name="Takei H."/>
            <person name="Nittono H."/>
            <person name="Narushima S."/>
            <person name="Irie J."/>
            <person name="Itoh H."/>
            <person name="Moriya K."/>
            <person name="Sugiura Y."/>
            <person name="Suematsu M."/>
            <person name="Moritoki N."/>
            <person name="Shibata S."/>
            <person name="Littman R.D."/>
            <person name="Fischbach A.M."/>
            <person name="Uwamino Y."/>
            <person name="Inoue T."/>
            <person name="Honda A."/>
            <person name="Hattori M."/>
            <person name="Murai T."/>
            <person name="Xavier J.R."/>
            <person name="Hirose N."/>
            <person name="Honda K."/>
        </authorList>
    </citation>
    <scope>NUCLEOTIDE SEQUENCE</scope>
    <source>
        <strain evidence="2">CE91-St3</strain>
    </source>
</reference>
<dbReference type="Pfam" id="PF13149">
    <property type="entry name" value="Mfa_like_1"/>
    <property type="match status" value="1"/>
</dbReference>
<dbReference type="Gene3D" id="2.60.40.2630">
    <property type="match status" value="1"/>
</dbReference>
<organism evidence="2 3">
    <name type="scientific">Parabacteroides merdae</name>
    <dbReference type="NCBI Taxonomy" id="46503"/>
    <lineage>
        <taxon>Bacteria</taxon>
        <taxon>Pseudomonadati</taxon>
        <taxon>Bacteroidota</taxon>
        <taxon>Bacteroidia</taxon>
        <taxon>Bacteroidales</taxon>
        <taxon>Tannerellaceae</taxon>
        <taxon>Parabacteroides</taxon>
    </lineage>
</organism>
<protein>
    <recommendedName>
        <fullName evidence="4">Fimbrillin family protein</fullName>
    </recommendedName>
</protein>
<name>A0AA37KFR7_9BACT</name>
<feature type="region of interest" description="Disordered" evidence="1">
    <location>
        <begin position="304"/>
        <end position="324"/>
    </location>
</feature>
<dbReference type="EMBL" id="BQNZ01000003">
    <property type="protein sequence ID" value="GKH73332.1"/>
    <property type="molecule type" value="Genomic_DNA"/>
</dbReference>
<accession>A0AA37KFR7</accession>
<evidence type="ECO:0008006" key="4">
    <source>
        <dbReference type="Google" id="ProtNLM"/>
    </source>
</evidence>
<dbReference type="InterPro" id="IPR025049">
    <property type="entry name" value="Mfa-like_1"/>
</dbReference>
<feature type="compositionally biased region" description="Gly residues" evidence="1">
    <location>
        <begin position="308"/>
        <end position="319"/>
    </location>
</feature>
<comment type="caution">
    <text evidence="2">The sequence shown here is derived from an EMBL/GenBank/DDBJ whole genome shotgun (WGS) entry which is preliminary data.</text>
</comment>
<sequence>MAFAACSSDVEEQGPRDFSGTKVVPEITIVDQGEAQFTKAYDGTGSTYFKSGDHVGFLLLDKNTRNLYSDTKEIGVLRYTFDGKYWGTYDSYSMTEDYCDVYCFYPYDEGEDHSYDGLWPNSYRTLDTSTNIDYLWGEAKLPAGSSGVNGMTPQVHMRMNHALARVSFRLKRKMAYDPNSNIGKGSVTAFSAICKDKATKAVQQGKTKYCFITGAVNGGITPISNPVPFNTLIGNSIPQAVGSTLGGRDEFMSVVPCKGSIDVNMTIDGQTYAVTVDQDKTGGEFKAGYHYLITLEYTGSEVTFTPGNGDGNGSTGSGSGMEIIPWAPGGNIGVKSISNN</sequence>
<gene>
    <name evidence="2" type="ORF">CE91St3_31950</name>
</gene>
<proteinExistence type="predicted"/>
<dbReference type="Proteomes" id="UP001055114">
    <property type="component" value="Unassembled WGS sequence"/>
</dbReference>
<evidence type="ECO:0000313" key="2">
    <source>
        <dbReference type="EMBL" id="GKH73332.1"/>
    </source>
</evidence>
<evidence type="ECO:0000256" key="1">
    <source>
        <dbReference type="SAM" id="MobiDB-lite"/>
    </source>
</evidence>
<dbReference type="InterPro" id="IPR042278">
    <property type="entry name" value="Mfa-like_1_N"/>
</dbReference>
<dbReference type="CDD" id="cd13120">
    <property type="entry name" value="BF2867_like_N"/>
    <property type="match status" value="1"/>
</dbReference>
<evidence type="ECO:0000313" key="3">
    <source>
        <dbReference type="Proteomes" id="UP001055114"/>
    </source>
</evidence>